<dbReference type="PROSITE" id="PS51450">
    <property type="entry name" value="LRR"/>
    <property type="match status" value="4"/>
</dbReference>
<evidence type="ECO:0000256" key="13">
    <source>
        <dbReference type="ARBA" id="ARBA00022824"/>
    </source>
</evidence>
<evidence type="ECO:0000256" key="25">
    <source>
        <dbReference type="SAM" id="SignalP"/>
    </source>
</evidence>
<evidence type="ECO:0000256" key="15">
    <source>
        <dbReference type="ARBA" id="ARBA00022859"/>
    </source>
</evidence>
<keyword evidence="7" id="KW-0399">Innate immunity</keyword>
<dbReference type="GO" id="GO:0043330">
    <property type="term" value="P:response to exogenous dsRNA"/>
    <property type="evidence" value="ECO:0007669"/>
    <property type="project" value="UniProtKB-ARBA"/>
</dbReference>
<evidence type="ECO:0000313" key="27">
    <source>
        <dbReference type="EMBL" id="KAG8453720.1"/>
    </source>
</evidence>
<reference evidence="27" key="1">
    <citation type="thesis" date="2020" institute="ProQuest LLC" country="789 East Eisenhower Parkway, Ann Arbor, MI, USA">
        <title>Comparative Genomics and Chromosome Evolution.</title>
        <authorList>
            <person name="Mudd A.B."/>
        </authorList>
    </citation>
    <scope>NUCLEOTIDE SEQUENCE</scope>
    <source>
        <strain evidence="27">Female2</strain>
        <tissue evidence="27">Blood</tissue>
    </source>
</reference>
<evidence type="ECO:0000256" key="20">
    <source>
        <dbReference type="ARBA" id="ARBA00023170"/>
    </source>
</evidence>
<keyword evidence="28" id="KW-1185">Reference proteome</keyword>
<dbReference type="GO" id="GO:0038187">
    <property type="term" value="F:pattern recognition receptor activity"/>
    <property type="evidence" value="ECO:0007669"/>
    <property type="project" value="UniProtKB-ARBA"/>
</dbReference>
<dbReference type="SMART" id="SM00369">
    <property type="entry name" value="LRR_TYP"/>
    <property type="match status" value="16"/>
</dbReference>
<dbReference type="OrthoDB" id="676979at2759"/>
<dbReference type="GO" id="GO:0035556">
    <property type="term" value="P:intracellular signal transduction"/>
    <property type="evidence" value="ECO:0007669"/>
    <property type="project" value="UniProtKB-ARBA"/>
</dbReference>
<dbReference type="Pfam" id="PF13855">
    <property type="entry name" value="LRR_8"/>
    <property type="match status" value="6"/>
</dbReference>
<dbReference type="GO" id="GO:0051607">
    <property type="term" value="P:defense response to virus"/>
    <property type="evidence" value="ECO:0007669"/>
    <property type="project" value="UniProtKB-ARBA"/>
</dbReference>
<proteinExistence type="inferred from homology"/>
<dbReference type="SMART" id="SM00365">
    <property type="entry name" value="LRR_SD22"/>
    <property type="match status" value="10"/>
</dbReference>
<evidence type="ECO:0000313" key="28">
    <source>
        <dbReference type="Proteomes" id="UP000812440"/>
    </source>
</evidence>
<feature type="signal peptide" evidence="25">
    <location>
        <begin position="1"/>
        <end position="20"/>
    </location>
</feature>
<feature type="chain" id="PRO_5035907641" description="Toll-like receptor 3" evidence="25">
    <location>
        <begin position="21"/>
        <end position="895"/>
    </location>
</feature>
<dbReference type="InterPro" id="IPR041015">
    <property type="entry name" value="TLR3_TMD"/>
</dbReference>
<keyword evidence="12" id="KW-0967">Endosome</keyword>
<dbReference type="GO" id="GO:0032755">
    <property type="term" value="P:positive regulation of interleukin-6 production"/>
    <property type="evidence" value="ECO:0007669"/>
    <property type="project" value="UniProtKB-ARBA"/>
</dbReference>
<evidence type="ECO:0000256" key="24">
    <source>
        <dbReference type="SAM" id="Phobius"/>
    </source>
</evidence>
<evidence type="ECO:0000256" key="19">
    <source>
        <dbReference type="ARBA" id="ARBA00023157"/>
    </source>
</evidence>
<dbReference type="InterPro" id="IPR000483">
    <property type="entry name" value="Cys-rich_flank_reg_C"/>
</dbReference>
<dbReference type="SUPFAM" id="SSF52200">
    <property type="entry name" value="Toll/Interleukin receptor TIR domain"/>
    <property type="match status" value="1"/>
</dbReference>
<keyword evidence="13" id="KW-0256">Endoplasmic reticulum</keyword>
<dbReference type="GO" id="GO:0043123">
    <property type="term" value="P:positive regulation of canonical NF-kappaB signal transduction"/>
    <property type="evidence" value="ECO:0007669"/>
    <property type="project" value="UniProtKB-ARBA"/>
</dbReference>
<dbReference type="SMART" id="SM00082">
    <property type="entry name" value="LRRCT"/>
    <property type="match status" value="1"/>
</dbReference>
<dbReference type="InterPro" id="IPR032675">
    <property type="entry name" value="LRR_dom_sf"/>
</dbReference>
<dbReference type="GO" id="GO:0046330">
    <property type="term" value="P:positive regulation of JNK cascade"/>
    <property type="evidence" value="ECO:0007669"/>
    <property type="project" value="UniProtKB-ARBA"/>
</dbReference>
<dbReference type="PANTHER" id="PTHR24365:SF524">
    <property type="entry name" value="TOLL-LIKE RECEPTOR 3"/>
    <property type="match status" value="1"/>
</dbReference>
<dbReference type="GO" id="GO:0005886">
    <property type="term" value="C:plasma membrane"/>
    <property type="evidence" value="ECO:0007669"/>
    <property type="project" value="TreeGrafter"/>
</dbReference>
<evidence type="ECO:0000256" key="21">
    <source>
        <dbReference type="ARBA" id="ARBA00023180"/>
    </source>
</evidence>
<evidence type="ECO:0000256" key="3">
    <source>
        <dbReference type="ARBA" id="ARBA00004608"/>
    </source>
</evidence>
<keyword evidence="8" id="KW-0433">Leucine-rich repeat</keyword>
<evidence type="ECO:0000256" key="2">
    <source>
        <dbReference type="ARBA" id="ARBA00004412"/>
    </source>
</evidence>
<gene>
    <name evidence="27" type="ORF">GDO86_000373</name>
</gene>
<dbReference type="GO" id="GO:0002224">
    <property type="term" value="P:toll-like receptor signaling pathway"/>
    <property type="evidence" value="ECO:0007669"/>
    <property type="project" value="InterPro"/>
</dbReference>
<dbReference type="PRINTS" id="PR00019">
    <property type="entry name" value="LEURICHRPT"/>
</dbReference>
<evidence type="ECO:0000256" key="11">
    <source>
        <dbReference type="ARBA" id="ARBA00022737"/>
    </source>
</evidence>
<dbReference type="AlphaFoldDB" id="A0A8T2KDS4"/>
<keyword evidence="14" id="KW-0832">Ubl conjugation</keyword>
<sequence length="895" mass="101754">MEIQCLLLSLSGIFTLSVLADNPCKVREDLTADCSHLKLSTIPSNLPNNIKILDLSHNQLKQLPAANLTKYDQLVRLDVGFNTVHRFEPELCIYLPFLKVLNLQHNELVKISEKYFASCLQLTELYLNANGISSVNGNPFEKLENLLVLDMSHNKLTSTTLGNKQQLMNLEELYFSSNQVSVLSKEAFGFLGNTTLQKLDLSSNPLKEIQAGCFQAIRNFSILVMQKTQLNPHLTEQICSELAHTGINTLLLNEVHLLRITNTTFRGLADTDLKVLDISGNSLSEIDNNSFVFLQKLESLNLENNDISVLRSRAFNGLSEVQLLNLKKFFSPKGIKIDDQSFQWLKKLKNLNMEDNKMIPITEYTFIGLESLRNLSLSEATLKQQTITNKTFSSLSGSPLIHLNLSKTGVARLEHGAFSCLKHLQVLDLGLNQIDQEFFGHEFEGLANIETIYLSYNKRLTLTSNSFNFVPGLRKLNLRKTALTFLDPNPSPFTALQNLSVLDLGNNNIANIQEDVFKGLFNLKILNFQHNNLARLWKHANPGGPVLFLRGLNNLEILNLLSNGFDEMPPTAFKGLSNLRVLKLGENNVNILPAALFHDQTSLKVLDLHKNLVTTVEMEIFQNVFNSLEVLEMGGNPFDCTCESIAWFANWLNTTNASVPLVQSEYICNTPSRYHGISVANFDVSPCKEVAPFQFFAFTFTFTSTFIMLVLVIHFQGWRIQYYWTVSVNRVLGFKEIDPLHEHFEYDAYIIHAKQDNSWVEENLIPLEKDTACKLKFCYEERDFEAGISNLTAIVNSIKQSRKIIFVITLDFLNDPWCRRFKIHHAFQQAIEQSRDSIVLIFLEDIPDYRLNHTIHLRRGMFKSRCILDFPAQSERVNAFNQKLKIALGSTNLIK</sequence>
<dbReference type="SMR" id="A0A8T2KDS4"/>
<keyword evidence="15" id="KW-0391">Immunity</keyword>
<comment type="caution">
    <text evidence="27">The sequence shown here is derived from an EMBL/GenBank/DDBJ whole genome shotgun (WGS) entry which is preliminary data.</text>
</comment>
<evidence type="ECO:0000256" key="9">
    <source>
        <dbReference type="ARBA" id="ARBA00022692"/>
    </source>
</evidence>
<keyword evidence="17 24" id="KW-1133">Transmembrane helix</keyword>
<dbReference type="InterPro" id="IPR017241">
    <property type="entry name" value="Toll-like_receptor"/>
</dbReference>
<dbReference type="GO" id="GO:0004888">
    <property type="term" value="F:transmembrane signaling receptor activity"/>
    <property type="evidence" value="ECO:0007669"/>
    <property type="project" value="InterPro"/>
</dbReference>
<keyword evidence="19" id="KW-1015">Disulfide bond</keyword>
<evidence type="ECO:0000256" key="18">
    <source>
        <dbReference type="ARBA" id="ARBA00023136"/>
    </source>
</evidence>
<dbReference type="InterPro" id="IPR003591">
    <property type="entry name" value="Leu-rich_rpt_typical-subtyp"/>
</dbReference>
<dbReference type="SMART" id="SM00255">
    <property type="entry name" value="TIR"/>
    <property type="match status" value="1"/>
</dbReference>
<evidence type="ECO:0000256" key="16">
    <source>
        <dbReference type="ARBA" id="ARBA00022884"/>
    </source>
</evidence>
<evidence type="ECO:0000256" key="17">
    <source>
        <dbReference type="ARBA" id="ARBA00022989"/>
    </source>
</evidence>
<dbReference type="GO" id="GO:0032728">
    <property type="term" value="P:positive regulation of interferon-beta production"/>
    <property type="evidence" value="ECO:0007669"/>
    <property type="project" value="UniProtKB-ARBA"/>
</dbReference>
<keyword evidence="9 24" id="KW-0812">Transmembrane</keyword>
<evidence type="ECO:0000256" key="6">
    <source>
        <dbReference type="ARBA" id="ARBA00022553"/>
    </source>
</evidence>
<feature type="domain" description="TIR" evidence="26">
    <location>
        <begin position="744"/>
        <end position="888"/>
    </location>
</feature>
<dbReference type="GO" id="GO:0090594">
    <property type="term" value="P:inflammatory response to wounding"/>
    <property type="evidence" value="ECO:0007669"/>
    <property type="project" value="UniProtKB-ARBA"/>
</dbReference>
<evidence type="ECO:0000256" key="14">
    <source>
        <dbReference type="ARBA" id="ARBA00022843"/>
    </source>
</evidence>
<dbReference type="Gene3D" id="3.40.50.10140">
    <property type="entry name" value="Toll/interleukin-1 receptor homology (TIR) domain"/>
    <property type="match status" value="1"/>
</dbReference>
<dbReference type="InterPro" id="IPR000157">
    <property type="entry name" value="TIR_dom"/>
</dbReference>
<keyword evidence="22" id="KW-0395">Inflammatory response</keyword>
<dbReference type="PANTHER" id="PTHR24365">
    <property type="entry name" value="TOLL-LIKE RECEPTOR"/>
    <property type="match status" value="1"/>
</dbReference>
<dbReference type="InterPro" id="IPR001611">
    <property type="entry name" value="Leu-rich_rpt"/>
</dbReference>
<dbReference type="EMBL" id="JAACNH010000001">
    <property type="protein sequence ID" value="KAG8453720.1"/>
    <property type="molecule type" value="Genomic_DNA"/>
</dbReference>
<dbReference type="FunFam" id="3.80.10.10:FF:000137">
    <property type="entry name" value="Toll-like receptor 3"/>
    <property type="match status" value="1"/>
</dbReference>
<evidence type="ECO:0000256" key="7">
    <source>
        <dbReference type="ARBA" id="ARBA00022588"/>
    </source>
</evidence>
<dbReference type="SUPFAM" id="SSF52058">
    <property type="entry name" value="L domain-like"/>
    <property type="match status" value="2"/>
</dbReference>
<evidence type="ECO:0000256" key="12">
    <source>
        <dbReference type="ARBA" id="ARBA00022753"/>
    </source>
</evidence>
<dbReference type="FunFam" id="3.40.50.10140:FF:000008">
    <property type="entry name" value="Toll-like receptor 3"/>
    <property type="match status" value="1"/>
</dbReference>
<dbReference type="GO" id="GO:0005789">
    <property type="term" value="C:endoplasmic reticulum membrane"/>
    <property type="evidence" value="ECO:0007669"/>
    <property type="project" value="UniProtKB-SubCell"/>
</dbReference>
<dbReference type="PROSITE" id="PS50104">
    <property type="entry name" value="TIR"/>
    <property type="match status" value="1"/>
</dbReference>
<evidence type="ECO:0000256" key="4">
    <source>
        <dbReference type="ARBA" id="ARBA00009634"/>
    </source>
</evidence>
<evidence type="ECO:0000256" key="1">
    <source>
        <dbReference type="ARBA" id="ARBA00004115"/>
    </source>
</evidence>
<dbReference type="Pfam" id="PF17968">
    <property type="entry name" value="Tlr3_TMD"/>
    <property type="match status" value="1"/>
</dbReference>
<dbReference type="InterPro" id="IPR035897">
    <property type="entry name" value="Toll_tir_struct_dom_sf"/>
</dbReference>
<evidence type="ECO:0000256" key="8">
    <source>
        <dbReference type="ARBA" id="ARBA00022614"/>
    </source>
</evidence>
<evidence type="ECO:0000256" key="23">
    <source>
        <dbReference type="ARBA" id="ARBA00072834"/>
    </source>
</evidence>
<dbReference type="GO" id="GO:0005769">
    <property type="term" value="C:early endosome"/>
    <property type="evidence" value="ECO:0007669"/>
    <property type="project" value="UniProtKB-SubCell"/>
</dbReference>
<evidence type="ECO:0000259" key="26">
    <source>
        <dbReference type="PROSITE" id="PS50104"/>
    </source>
</evidence>
<evidence type="ECO:0000256" key="22">
    <source>
        <dbReference type="ARBA" id="ARBA00023198"/>
    </source>
</evidence>
<keyword evidence="10 25" id="KW-0732">Signal</keyword>
<accession>A0A8T2KDS4</accession>
<protein>
    <recommendedName>
        <fullName evidence="23">Toll-like receptor 3</fullName>
    </recommendedName>
</protein>
<dbReference type="GO" id="GO:0032722">
    <property type="term" value="P:positive regulation of chemokine production"/>
    <property type="evidence" value="ECO:0007669"/>
    <property type="project" value="UniProtKB-ARBA"/>
</dbReference>
<keyword evidence="11" id="KW-0677">Repeat</keyword>
<dbReference type="Pfam" id="PF01582">
    <property type="entry name" value="TIR"/>
    <property type="match status" value="1"/>
</dbReference>
<name>A0A8T2KDS4_9PIPI</name>
<keyword evidence="5" id="KW-1017">Isopeptide bond</keyword>
<evidence type="ECO:0000256" key="5">
    <source>
        <dbReference type="ARBA" id="ARBA00022499"/>
    </source>
</evidence>
<keyword evidence="20" id="KW-0675">Receptor</keyword>
<evidence type="ECO:0000256" key="10">
    <source>
        <dbReference type="ARBA" id="ARBA00022729"/>
    </source>
</evidence>
<keyword evidence="16" id="KW-0694">RNA-binding</keyword>
<keyword evidence="18 24" id="KW-0472">Membrane</keyword>
<organism evidence="27 28">
    <name type="scientific">Hymenochirus boettgeri</name>
    <name type="common">Congo dwarf clawed frog</name>
    <dbReference type="NCBI Taxonomy" id="247094"/>
    <lineage>
        <taxon>Eukaryota</taxon>
        <taxon>Metazoa</taxon>
        <taxon>Chordata</taxon>
        <taxon>Craniata</taxon>
        <taxon>Vertebrata</taxon>
        <taxon>Euteleostomi</taxon>
        <taxon>Amphibia</taxon>
        <taxon>Batrachia</taxon>
        <taxon>Anura</taxon>
        <taxon>Pipoidea</taxon>
        <taxon>Pipidae</taxon>
        <taxon>Pipinae</taxon>
        <taxon>Hymenochirus</taxon>
    </lineage>
</organism>
<dbReference type="GO" id="GO:0003723">
    <property type="term" value="F:RNA binding"/>
    <property type="evidence" value="ECO:0007669"/>
    <property type="project" value="UniProtKB-KW"/>
</dbReference>
<dbReference type="Proteomes" id="UP000812440">
    <property type="component" value="Chromosome 1"/>
</dbReference>
<keyword evidence="6" id="KW-0597">Phosphoprotein</keyword>
<feature type="transmembrane region" description="Helical" evidence="24">
    <location>
        <begin position="695"/>
        <end position="715"/>
    </location>
</feature>
<dbReference type="PIRSF" id="PIRSF037595">
    <property type="entry name" value="Toll-like_receptor"/>
    <property type="match status" value="1"/>
</dbReference>
<comment type="similarity">
    <text evidence="4">Belongs to the Toll-like receptor family.</text>
</comment>
<dbReference type="GO" id="GO:0010008">
    <property type="term" value="C:endosome membrane"/>
    <property type="evidence" value="ECO:0007669"/>
    <property type="project" value="UniProtKB-SubCell"/>
</dbReference>
<dbReference type="GO" id="GO:0045087">
    <property type="term" value="P:innate immune response"/>
    <property type="evidence" value="ECO:0007669"/>
    <property type="project" value="UniProtKB-KW"/>
</dbReference>
<dbReference type="Gene3D" id="3.80.10.10">
    <property type="entry name" value="Ribonuclease Inhibitor"/>
    <property type="match status" value="1"/>
</dbReference>
<comment type="subcellular location">
    <subcellularLocation>
        <location evidence="2">Early endosome</location>
    </subcellularLocation>
    <subcellularLocation>
        <location evidence="1">Endoplasmic reticulum membrane</location>
        <topology evidence="1">Single-pass type I membrane protein</topology>
    </subcellularLocation>
    <subcellularLocation>
        <location evidence="3">Endosome membrane</location>
    </subcellularLocation>
</comment>
<keyword evidence="21" id="KW-0325">Glycoprotein</keyword>